<organism evidence="1 2">
    <name type="scientific">Linderina macrospora</name>
    <dbReference type="NCBI Taxonomy" id="4868"/>
    <lineage>
        <taxon>Eukaryota</taxon>
        <taxon>Fungi</taxon>
        <taxon>Fungi incertae sedis</taxon>
        <taxon>Zoopagomycota</taxon>
        <taxon>Kickxellomycotina</taxon>
        <taxon>Kickxellomycetes</taxon>
        <taxon>Kickxellales</taxon>
        <taxon>Kickxellaceae</taxon>
        <taxon>Linderina</taxon>
    </lineage>
</organism>
<evidence type="ECO:0000313" key="2">
    <source>
        <dbReference type="Proteomes" id="UP001150603"/>
    </source>
</evidence>
<dbReference type="EMBL" id="JANBPW010005166">
    <property type="protein sequence ID" value="KAJ1933215.1"/>
    <property type="molecule type" value="Genomic_DNA"/>
</dbReference>
<evidence type="ECO:0000313" key="1">
    <source>
        <dbReference type="EMBL" id="KAJ1933215.1"/>
    </source>
</evidence>
<accession>A0ACC1J0V4</accession>
<gene>
    <name evidence="1" type="ORF">FBU59_006103</name>
</gene>
<comment type="caution">
    <text evidence="1">The sequence shown here is derived from an EMBL/GenBank/DDBJ whole genome shotgun (WGS) entry which is preliminary data.</text>
</comment>
<keyword evidence="2" id="KW-1185">Reference proteome</keyword>
<reference evidence="1" key="1">
    <citation type="submission" date="2022-07" db="EMBL/GenBank/DDBJ databases">
        <title>Phylogenomic reconstructions and comparative analyses of Kickxellomycotina fungi.</title>
        <authorList>
            <person name="Reynolds N.K."/>
            <person name="Stajich J.E."/>
            <person name="Barry K."/>
            <person name="Grigoriev I.V."/>
            <person name="Crous P."/>
            <person name="Smith M.E."/>
        </authorList>
    </citation>
    <scope>NUCLEOTIDE SEQUENCE</scope>
    <source>
        <strain evidence="1">NRRL 5244</strain>
    </source>
</reference>
<proteinExistence type="predicted"/>
<sequence>MTTLMTTVDSDVKARLTKDMYRTEEEQNYEFLYKRGQDVLLSIIEDEADAVRENIKEMCPELADAFIIDAYGRYISSDSILPMKETELCIIAAITPLKLEAYVAYHVKGSAIYGASKDEISAASAIGNLALNART</sequence>
<dbReference type="Proteomes" id="UP001150603">
    <property type="component" value="Unassembled WGS sequence"/>
</dbReference>
<name>A0ACC1J0V4_9FUNG</name>
<protein>
    <submittedName>
        <fullName evidence="1">Uncharacterized protein</fullName>
    </submittedName>
</protein>